<feature type="compositionally biased region" description="Basic and acidic residues" evidence="1">
    <location>
        <begin position="46"/>
        <end position="57"/>
    </location>
</feature>
<dbReference type="Proteomes" id="UP000269721">
    <property type="component" value="Unassembled WGS sequence"/>
</dbReference>
<feature type="region of interest" description="Disordered" evidence="1">
    <location>
        <begin position="172"/>
        <end position="209"/>
    </location>
</feature>
<proteinExistence type="predicted"/>
<dbReference type="EMBL" id="ML000008">
    <property type="protein sequence ID" value="RKO84523.1"/>
    <property type="molecule type" value="Genomic_DNA"/>
</dbReference>
<gene>
    <name evidence="2" type="ORF">BDK51DRAFT_32914</name>
</gene>
<evidence type="ECO:0000313" key="2">
    <source>
        <dbReference type="EMBL" id="RKO84523.1"/>
    </source>
</evidence>
<feature type="region of interest" description="Disordered" evidence="1">
    <location>
        <begin position="102"/>
        <end position="146"/>
    </location>
</feature>
<organism evidence="2 3">
    <name type="scientific">Blyttiomyces helicus</name>
    <dbReference type="NCBI Taxonomy" id="388810"/>
    <lineage>
        <taxon>Eukaryota</taxon>
        <taxon>Fungi</taxon>
        <taxon>Fungi incertae sedis</taxon>
        <taxon>Chytridiomycota</taxon>
        <taxon>Chytridiomycota incertae sedis</taxon>
        <taxon>Chytridiomycetes</taxon>
        <taxon>Chytridiomycetes incertae sedis</taxon>
        <taxon>Blyttiomyces</taxon>
    </lineage>
</organism>
<dbReference type="AlphaFoldDB" id="A0A4P9W0A6"/>
<feature type="compositionally biased region" description="Basic residues" evidence="1">
    <location>
        <begin position="114"/>
        <end position="125"/>
    </location>
</feature>
<reference evidence="3" key="1">
    <citation type="journal article" date="2018" name="Nat. Microbiol.">
        <title>Leveraging single-cell genomics to expand the fungal tree of life.</title>
        <authorList>
            <person name="Ahrendt S.R."/>
            <person name="Quandt C.A."/>
            <person name="Ciobanu D."/>
            <person name="Clum A."/>
            <person name="Salamov A."/>
            <person name="Andreopoulos B."/>
            <person name="Cheng J.F."/>
            <person name="Woyke T."/>
            <person name="Pelin A."/>
            <person name="Henrissat B."/>
            <person name="Reynolds N.K."/>
            <person name="Benny G.L."/>
            <person name="Smith M.E."/>
            <person name="James T.Y."/>
            <person name="Grigoriev I.V."/>
        </authorList>
    </citation>
    <scope>NUCLEOTIDE SEQUENCE [LARGE SCALE GENOMIC DNA]</scope>
</reference>
<evidence type="ECO:0000256" key="1">
    <source>
        <dbReference type="SAM" id="MobiDB-lite"/>
    </source>
</evidence>
<accession>A0A4P9W0A6</accession>
<sequence>MSLILCTPTCSCSEPPAHQPLLQSQDVVLQPGVVLRFKPLRTLKKESWRDEKGEGKRGGKHWQPSGGAGSSMSLEKTLPEISSIRRSVEAVHVSSSSAQGLASRSRFEGSCREKQKRSQGKRRLREVRGWQQRSERPLAGATGPMKLSVLGTGQNLRRGFNNEPFALLKALLSPQPRKRPSNVLGRSAASTVGANERSRKKIDDDLEAP</sequence>
<name>A0A4P9W0A6_9FUNG</name>
<protein>
    <submittedName>
        <fullName evidence="2">Uncharacterized protein</fullName>
    </submittedName>
</protein>
<keyword evidence="3" id="KW-1185">Reference proteome</keyword>
<evidence type="ECO:0000313" key="3">
    <source>
        <dbReference type="Proteomes" id="UP000269721"/>
    </source>
</evidence>
<feature type="region of interest" description="Disordered" evidence="1">
    <location>
        <begin position="46"/>
        <end position="74"/>
    </location>
</feature>